<dbReference type="SUPFAM" id="SSF160544">
    <property type="entry name" value="EscU C-terminal domain-like"/>
    <property type="match status" value="1"/>
</dbReference>
<keyword evidence="7 12" id="KW-1005">Bacterial flagellum biogenesis</keyword>
<keyword evidence="13" id="KW-0966">Cell projection</keyword>
<evidence type="ECO:0000256" key="10">
    <source>
        <dbReference type="ARBA" id="ARBA00023136"/>
    </source>
</evidence>
<proteinExistence type="inferred from homology"/>
<evidence type="ECO:0000256" key="8">
    <source>
        <dbReference type="ARBA" id="ARBA00022927"/>
    </source>
</evidence>
<keyword evidence="13" id="KW-0969">Cilium</keyword>
<dbReference type="InterPro" id="IPR006135">
    <property type="entry name" value="T3SS_substrate_exporter"/>
</dbReference>
<name>A0A1I2NC38_9BACL</name>
<dbReference type="GO" id="GO:0009306">
    <property type="term" value="P:protein secretion"/>
    <property type="evidence" value="ECO:0007669"/>
    <property type="project" value="InterPro"/>
</dbReference>
<dbReference type="InterPro" id="IPR006136">
    <property type="entry name" value="FlhB"/>
</dbReference>
<reference evidence="14" key="1">
    <citation type="submission" date="2016-10" db="EMBL/GenBank/DDBJ databases">
        <authorList>
            <person name="Varghese N."/>
            <person name="Submissions S."/>
        </authorList>
    </citation>
    <scope>NUCLEOTIDE SEQUENCE [LARGE SCALE GENOMIC DNA]</scope>
    <source>
        <strain evidence="14">ATCC 700379</strain>
    </source>
</reference>
<feature type="transmembrane region" description="Helical" evidence="12">
    <location>
        <begin position="195"/>
        <end position="220"/>
    </location>
</feature>
<evidence type="ECO:0000313" key="14">
    <source>
        <dbReference type="Proteomes" id="UP000198752"/>
    </source>
</evidence>
<comment type="similarity">
    <text evidence="2 12">Belongs to the type III secretion exporter family.</text>
</comment>
<dbReference type="Gene3D" id="3.40.1690.10">
    <property type="entry name" value="secretion proteins EscU"/>
    <property type="match status" value="1"/>
</dbReference>
<feature type="transmembrane region" description="Helical" evidence="12">
    <location>
        <begin position="101"/>
        <end position="126"/>
    </location>
</feature>
<keyword evidence="4 12" id="KW-0813">Transport</keyword>
<dbReference type="GO" id="GO:0044780">
    <property type="term" value="P:bacterial-type flagellum assembly"/>
    <property type="evidence" value="ECO:0007669"/>
    <property type="project" value="InterPro"/>
</dbReference>
<dbReference type="STRING" id="269670.SAMN02982927_00410"/>
<feature type="transmembrane region" description="Helical" evidence="12">
    <location>
        <begin position="36"/>
        <end position="55"/>
    </location>
</feature>
<evidence type="ECO:0000313" key="13">
    <source>
        <dbReference type="EMBL" id="SFG01454.1"/>
    </source>
</evidence>
<dbReference type="Proteomes" id="UP000198752">
    <property type="component" value="Unassembled WGS sequence"/>
</dbReference>
<accession>A0A1I2NC38</accession>
<dbReference type="NCBIfam" id="TIGR00328">
    <property type="entry name" value="flhB"/>
    <property type="match status" value="1"/>
</dbReference>
<evidence type="ECO:0000256" key="11">
    <source>
        <dbReference type="ARBA" id="ARBA00023225"/>
    </source>
</evidence>
<keyword evidence="5 12" id="KW-1003">Cell membrane</keyword>
<evidence type="ECO:0000256" key="5">
    <source>
        <dbReference type="ARBA" id="ARBA00022475"/>
    </source>
</evidence>
<dbReference type="PANTHER" id="PTHR30531:SF12">
    <property type="entry name" value="FLAGELLAR BIOSYNTHETIC PROTEIN FLHB"/>
    <property type="match status" value="1"/>
</dbReference>
<dbReference type="GO" id="GO:0005886">
    <property type="term" value="C:plasma membrane"/>
    <property type="evidence" value="ECO:0007669"/>
    <property type="project" value="UniProtKB-SubCell"/>
</dbReference>
<keyword evidence="10 12" id="KW-0472">Membrane</keyword>
<keyword evidence="8 12" id="KW-0653">Protein transport</keyword>
<gene>
    <name evidence="12" type="primary">flhB</name>
    <name evidence="13" type="ORF">SAMN02982927_00410</name>
</gene>
<keyword evidence="11 12" id="KW-1006">Bacterial flagellum protein export</keyword>
<sequence length="363" mass="41186">MMTKLRYSLDLQYFAGEKTEKATPHKREEGRKKGQVFKSADLSTAISMLAFFLYFRLAGGGVVKQLAEMMGQFYTMNLGMSVTELNLHRMLSDLSVQVLKLLLPILIIALVVGVATQIFQVGFMFLPETLLFKGERIDLLKGLKRTYSLRAIVELLKSMLKIIFIGLIAFSILWMNRQSIAQSASQPILESIRSLSQIMLNMGIAVSIALIALSLLDYLYQKYDYEKNMRMSKQDIKDEFKTIEGNPQIKSKVKERQRQMALNRMMQEVPNADVIITNPTHFAVALHYDAEEMNAPIVIAKGADLIALRIKEIAKEHQIVIVEKKPLARALYHSLEIGDSIPEEFFKAVAELLAYVYRLKGKA</sequence>
<dbReference type="InterPro" id="IPR029025">
    <property type="entry name" value="T3SS_substrate_exporter_C"/>
</dbReference>
<comment type="subcellular location">
    <subcellularLocation>
        <location evidence="1">Cell membrane</location>
        <topology evidence="1">Multi-pass membrane protein</topology>
    </subcellularLocation>
</comment>
<comment type="function">
    <text evidence="12">Required for formation of the rod structure in the basal body of the flagellar apparatus. Together with FliI and FliH, may constitute the export apparatus of flagellin.</text>
</comment>
<evidence type="ECO:0000256" key="1">
    <source>
        <dbReference type="ARBA" id="ARBA00004651"/>
    </source>
</evidence>
<keyword evidence="13" id="KW-0282">Flagellum</keyword>
<dbReference type="EMBL" id="FOOY01000003">
    <property type="protein sequence ID" value="SFG01454.1"/>
    <property type="molecule type" value="Genomic_DNA"/>
</dbReference>
<evidence type="ECO:0000256" key="4">
    <source>
        <dbReference type="ARBA" id="ARBA00022448"/>
    </source>
</evidence>
<dbReference type="PANTHER" id="PTHR30531">
    <property type="entry name" value="FLAGELLAR BIOSYNTHETIC PROTEIN FLHB"/>
    <property type="match status" value="1"/>
</dbReference>
<feature type="transmembrane region" description="Helical" evidence="12">
    <location>
        <begin position="147"/>
        <end position="175"/>
    </location>
</feature>
<dbReference type="Pfam" id="PF01312">
    <property type="entry name" value="Bac_export_2"/>
    <property type="match status" value="1"/>
</dbReference>
<dbReference type="PRINTS" id="PR00950">
    <property type="entry name" value="TYPE3IMSPROT"/>
</dbReference>
<keyword evidence="6 12" id="KW-0812">Transmembrane</keyword>
<dbReference type="FunFam" id="3.40.1690.10:FF:000001">
    <property type="entry name" value="Flagellar biosynthetic protein FlhB"/>
    <property type="match status" value="1"/>
</dbReference>
<evidence type="ECO:0000256" key="6">
    <source>
        <dbReference type="ARBA" id="ARBA00022692"/>
    </source>
</evidence>
<evidence type="ECO:0000256" key="7">
    <source>
        <dbReference type="ARBA" id="ARBA00022795"/>
    </source>
</evidence>
<evidence type="ECO:0000256" key="9">
    <source>
        <dbReference type="ARBA" id="ARBA00022989"/>
    </source>
</evidence>
<dbReference type="Gene3D" id="6.10.250.2080">
    <property type="match status" value="1"/>
</dbReference>
<protein>
    <recommendedName>
        <fullName evidence="3 12">Flagellar biosynthetic protein FlhB</fullName>
    </recommendedName>
</protein>
<organism evidence="13 14">
    <name type="scientific">Sporolactobacillus nakayamae</name>
    <dbReference type="NCBI Taxonomy" id="269670"/>
    <lineage>
        <taxon>Bacteria</taxon>
        <taxon>Bacillati</taxon>
        <taxon>Bacillota</taxon>
        <taxon>Bacilli</taxon>
        <taxon>Bacillales</taxon>
        <taxon>Sporolactobacillaceae</taxon>
        <taxon>Sporolactobacillus</taxon>
    </lineage>
</organism>
<evidence type="ECO:0000256" key="12">
    <source>
        <dbReference type="RuleBase" id="RU364091"/>
    </source>
</evidence>
<evidence type="ECO:0000256" key="3">
    <source>
        <dbReference type="ARBA" id="ARBA00021622"/>
    </source>
</evidence>
<keyword evidence="14" id="KW-1185">Reference proteome</keyword>
<evidence type="ECO:0000256" key="2">
    <source>
        <dbReference type="ARBA" id="ARBA00010690"/>
    </source>
</evidence>
<keyword evidence="9 12" id="KW-1133">Transmembrane helix</keyword>
<dbReference type="AlphaFoldDB" id="A0A1I2NC38"/>